<accession>A0ABR2KGJ1</accession>
<protein>
    <recommendedName>
        <fullName evidence="5">Kelch motif family protein</fullName>
    </recommendedName>
</protein>
<evidence type="ECO:0008006" key="5">
    <source>
        <dbReference type="Google" id="ProtNLM"/>
    </source>
</evidence>
<evidence type="ECO:0000313" key="4">
    <source>
        <dbReference type="Proteomes" id="UP001470230"/>
    </source>
</evidence>
<organism evidence="3 4">
    <name type="scientific">Tritrichomonas musculus</name>
    <dbReference type="NCBI Taxonomy" id="1915356"/>
    <lineage>
        <taxon>Eukaryota</taxon>
        <taxon>Metamonada</taxon>
        <taxon>Parabasalia</taxon>
        <taxon>Tritrichomonadida</taxon>
        <taxon>Tritrichomonadidae</taxon>
        <taxon>Tritrichomonas</taxon>
    </lineage>
</organism>
<gene>
    <name evidence="3" type="ORF">M9Y10_034707</name>
</gene>
<keyword evidence="4" id="KW-1185">Reference proteome</keyword>
<dbReference type="InterPro" id="IPR015915">
    <property type="entry name" value="Kelch-typ_b-propeller"/>
</dbReference>
<dbReference type="SUPFAM" id="SSF117281">
    <property type="entry name" value="Kelch motif"/>
    <property type="match status" value="1"/>
</dbReference>
<dbReference type="Gene3D" id="2.120.10.80">
    <property type="entry name" value="Kelch-type beta propeller"/>
    <property type="match status" value="2"/>
</dbReference>
<feature type="coiled-coil region" evidence="1">
    <location>
        <begin position="451"/>
        <end position="482"/>
    </location>
</feature>
<dbReference type="PANTHER" id="PTHR23244:SF456">
    <property type="entry name" value="MULTIPLE EPIDERMAL GROWTH FACTOR-LIKE DOMAINS PROTEIN 8"/>
    <property type="match status" value="1"/>
</dbReference>
<evidence type="ECO:0000256" key="2">
    <source>
        <dbReference type="SAM" id="MobiDB-lite"/>
    </source>
</evidence>
<name>A0ABR2KGJ1_9EUKA</name>
<dbReference type="Proteomes" id="UP001470230">
    <property type="component" value="Unassembled WGS sequence"/>
</dbReference>
<keyword evidence="1" id="KW-0175">Coiled coil</keyword>
<reference evidence="3 4" key="1">
    <citation type="submission" date="2024-04" db="EMBL/GenBank/DDBJ databases">
        <title>Tritrichomonas musculus Genome.</title>
        <authorList>
            <person name="Alves-Ferreira E."/>
            <person name="Grigg M."/>
            <person name="Lorenzi H."/>
            <person name="Galac M."/>
        </authorList>
    </citation>
    <scope>NUCLEOTIDE SEQUENCE [LARGE SCALE GENOMIC DNA]</scope>
    <source>
        <strain evidence="3 4">EAF2021</strain>
    </source>
</reference>
<comment type="caution">
    <text evidence="3">The sequence shown here is derived from an EMBL/GenBank/DDBJ whole genome shotgun (WGS) entry which is preliminary data.</text>
</comment>
<evidence type="ECO:0000313" key="3">
    <source>
        <dbReference type="EMBL" id="KAK8889951.1"/>
    </source>
</evidence>
<feature type="region of interest" description="Disordered" evidence="2">
    <location>
        <begin position="411"/>
        <end position="433"/>
    </location>
</feature>
<dbReference type="PANTHER" id="PTHR23244">
    <property type="entry name" value="KELCH REPEAT DOMAIN"/>
    <property type="match status" value="1"/>
</dbReference>
<feature type="compositionally biased region" description="Low complexity" evidence="2">
    <location>
        <begin position="411"/>
        <end position="432"/>
    </location>
</feature>
<proteinExistence type="predicted"/>
<dbReference type="EMBL" id="JAPFFF010000005">
    <property type="protein sequence ID" value="KAK8889951.1"/>
    <property type="molecule type" value="Genomic_DNA"/>
</dbReference>
<evidence type="ECO:0000256" key="1">
    <source>
        <dbReference type="SAM" id="Coils"/>
    </source>
</evidence>
<sequence length="761" mass="87120">MNSYTTSKLFTHKPVINYVSGTTDQKYEPVFTVHEDRIFYLGNNNLLSLSYDSKDWKEEAPPPFNVDYGYTVTSTPAGLVVFGGCLKDDTIIADTWIHSFDRWRALTHNASPRCFHASTWIPSLDALLISGGYNNEGFLGDFLLLDLKSGYTREFPLQYQLSFAFHTITVITNNMLCLYGGKCSDGSQNNKTFLININDGSIREIDVVPFFEPRYLHRAFNFYGNLLVTGGYSEVNSFYLINNTEINKQKSSSLSSKPSNITDHSNANVPLLFVFLHRVWLTFFLPESILSLMPEIGYILSLNKGLMFISPNGSQSAVLYFNESHEPFAGTKDPRYITFLNNLLYQNLNFLNLNPENSPVEVRRKTLLEQRRSLYQEISSKLGVEDLSNLVNERDLLNRLLTKISSTSKFSNSKLNTTSNSNSKPTKTRSNSQVIRNPAMLQIQQPDEFDYSNLKQDAIDNLESLKQLKEQNKETLARTSKTVESLFQEVQLLMTQKGITSSTTISTKISNEPFSTTIQKASVKNLPVLNTEIERAKLQFKSIVEQLEIYNKMKNDSCRDAINVYERIDILLNERNKKKENLIELQRKYLKNCEEMLSKMTDIYNLSKINENSEKLKKIEKSVLSSYDKLKSLKVDHRTFVNQINYQLTQLKGKINILHNISNFKSREQLLAHAIQTSESLSIISGTFNDYCKQFALPEEKLKLPDISNPMIKMSHLTVLMKHGKRPSFSTDSQIIQDGLWSTFYNIVNNIFVDVDSMDKK</sequence>